<protein>
    <submittedName>
        <fullName evidence="1">Uncharacterized protein</fullName>
    </submittedName>
</protein>
<organism evidence="1 2">
    <name type="scientific">Paramecium octaurelia</name>
    <dbReference type="NCBI Taxonomy" id="43137"/>
    <lineage>
        <taxon>Eukaryota</taxon>
        <taxon>Sar</taxon>
        <taxon>Alveolata</taxon>
        <taxon>Ciliophora</taxon>
        <taxon>Intramacronucleata</taxon>
        <taxon>Oligohymenophorea</taxon>
        <taxon>Peniculida</taxon>
        <taxon>Parameciidae</taxon>
        <taxon>Paramecium</taxon>
    </lineage>
</organism>
<dbReference type="Proteomes" id="UP000683925">
    <property type="component" value="Unassembled WGS sequence"/>
</dbReference>
<name>A0A8S1TEK6_PAROT</name>
<proteinExistence type="predicted"/>
<dbReference type="EMBL" id="CAJJDP010000023">
    <property type="protein sequence ID" value="CAD8150333.1"/>
    <property type="molecule type" value="Genomic_DNA"/>
</dbReference>
<evidence type="ECO:0000313" key="1">
    <source>
        <dbReference type="EMBL" id="CAD8150333.1"/>
    </source>
</evidence>
<gene>
    <name evidence="1" type="ORF">POCTA_138.1.T0230280</name>
</gene>
<dbReference type="AlphaFoldDB" id="A0A8S1TEK6"/>
<keyword evidence="2" id="KW-1185">Reference proteome</keyword>
<accession>A0A8S1TEK6</accession>
<comment type="caution">
    <text evidence="1">The sequence shown here is derived from an EMBL/GenBank/DDBJ whole genome shotgun (WGS) entry which is preliminary data.</text>
</comment>
<evidence type="ECO:0000313" key="2">
    <source>
        <dbReference type="Proteomes" id="UP000683925"/>
    </source>
</evidence>
<reference evidence="1" key="1">
    <citation type="submission" date="2021-01" db="EMBL/GenBank/DDBJ databases">
        <authorList>
            <consortium name="Genoscope - CEA"/>
            <person name="William W."/>
        </authorList>
    </citation>
    <scope>NUCLEOTIDE SEQUENCE</scope>
</reference>
<sequence>MAKMVQQIARIGRSSYIVSRAYPELNPTQAPNFLTCLEGSSNWLAYQLTIKVSALNEQTVLIFVKVSINNLLLLIYAFCANDCYEPTTYLSLKHPPIYDIGAKPIANSVNFHEDANDKANPTIIAEQYQHLNPIIF</sequence>